<feature type="domain" description="Histone deacetylase" evidence="11">
    <location>
        <begin position="574"/>
        <end position="848"/>
    </location>
</feature>
<evidence type="ECO:0000256" key="7">
    <source>
        <dbReference type="ARBA" id="ARBA00023015"/>
    </source>
</evidence>
<feature type="compositionally biased region" description="Low complexity" evidence="10">
    <location>
        <begin position="132"/>
        <end position="141"/>
    </location>
</feature>
<dbReference type="GO" id="GO:0141221">
    <property type="term" value="F:histone deacetylase activity, hydrolytic mechanism"/>
    <property type="evidence" value="ECO:0007669"/>
    <property type="project" value="UniProtKB-EC"/>
</dbReference>
<dbReference type="PANTHER" id="PTHR10625:SF5">
    <property type="entry name" value="HISTONE DEACETYLASE"/>
    <property type="match status" value="1"/>
</dbReference>
<proteinExistence type="inferred from homology"/>
<dbReference type="PANTHER" id="PTHR10625">
    <property type="entry name" value="HISTONE DEACETYLASE HDAC1-RELATED"/>
    <property type="match status" value="1"/>
</dbReference>
<dbReference type="SUPFAM" id="SSF52768">
    <property type="entry name" value="Arginase/deacetylase"/>
    <property type="match status" value="2"/>
</dbReference>
<protein>
    <recommendedName>
        <fullName evidence="3">histone deacetylase</fullName>
        <ecNumber evidence="3">3.5.1.98</ecNumber>
    </recommendedName>
</protein>
<feature type="region of interest" description="Disordered" evidence="10">
    <location>
        <begin position="1"/>
        <end position="62"/>
    </location>
</feature>
<dbReference type="InterPro" id="IPR000286">
    <property type="entry name" value="HDACs"/>
</dbReference>
<evidence type="ECO:0000256" key="3">
    <source>
        <dbReference type="ARBA" id="ARBA00012111"/>
    </source>
</evidence>
<dbReference type="Gene3D" id="3.40.800.20">
    <property type="entry name" value="Histone deacetylase domain"/>
    <property type="match status" value="2"/>
</dbReference>
<reference evidence="12" key="1">
    <citation type="submission" date="2019-11" db="UniProtKB">
        <authorList>
            <consortium name="WormBaseParasite"/>
        </authorList>
    </citation>
    <scope>IDENTIFICATION</scope>
</reference>
<sequence length="1117" mass="118412">MFGTCALEVSPPASKLPTQNMDDNGAPSIASSRGEFRKRCGPPRCGVQPCSLPMTDSGSRRGNMRGRFALSRQASFDIGSVTGPDVKETSPATSLVVDDVDHSAQQSLISLSPPNAFENDTPGVAASQAQRTNSSYSTTTSPPNPIPKGSPKKMSSQQVRKILKEHLLNRRVMSVEASWGVGSSESPSTLPQSRNLRYFSRSFDSDPTESPPSPPATTTTDGNRAPSPHSLPRKRAAYHRLAAVSLDLPNKVPTCRGLEEAAAVALNAIWRDGKPPAHFHRSSPGVNVPSLVRQLSYNPQPAHMNLEDDSKSFTAPPSFPSITEMPLDLTSTGPAGEATKRQAGGCVRPTASTGACIDEFSLLMHHLEALRNASVQKHLPAFGGVNETPPPPLPPSTSSPGLLGAAPGPHDAAAPAPLASLCPLPEVSAVNAPNCPSELSIITSPVFRRTLSTQVSQNLRETQETLAALSLGGPPQRPVNDDKCTNAKNASWAAPATASGVSVPAMHNFLQSTLERAHDELLRHWSSLPSVDWPTSSDAEAKTRGTPTETAMLFDPTMLSHLCICPNGNNPQVHPEHPFRLKSILEKIASSRLQIPQGLLNTSATTESGTPSFLSEGLPLAFFCRWMRARMATRKELAIFHTSEHIARYCPDSSVEGEEEGSSMSSSSSSSSISSSSRDGCGGLLATLRCGGVGVDSDTVWNAETTSKSARLAVGQVMCLAHNLASGRLRNGFALVHPPGHHAEPDQAMGFCYFNSVAIAALSILQRGLAQRVLILDWDIHHGNGTQFAAAKHPGLLYISLHRYDQGTFFPGTGSFLDGVKGDEGVGGRTINIPWGCTTTPRTANASLKRESWRQATMTSSANYSSANTSNDSGVQLMPEDCSMRPISLTSCPQPNDASPPSSPAGMVDAHVLRSSSSESPTMSLSDAEYLAAFRTLVLPIASEFAPDVVLVSAGFDGAAGHGSALGGYKISPGAFAWMTRQCMSLANGCVGLVLEGGYVASATADCVSTCLNSLLLPNPPPAVWSAGASKERRLATLDDCLYTANSWIAPGELSRPPRPEAVNTLVEVAAVQAKTGRWNCLASRETPPFHDFALPFNRALEQERARLLSPSQPLLA</sequence>
<organism evidence="12">
    <name type="scientific">Mesocestoides corti</name>
    <name type="common">Flatworm</name>
    <dbReference type="NCBI Taxonomy" id="53468"/>
    <lineage>
        <taxon>Eukaryota</taxon>
        <taxon>Metazoa</taxon>
        <taxon>Spiralia</taxon>
        <taxon>Lophotrochozoa</taxon>
        <taxon>Platyhelminthes</taxon>
        <taxon>Cestoda</taxon>
        <taxon>Eucestoda</taxon>
        <taxon>Cyclophyllidea</taxon>
        <taxon>Mesocestoididae</taxon>
        <taxon>Mesocestoides</taxon>
    </lineage>
</organism>
<keyword evidence="7" id="KW-0805">Transcription regulation</keyword>
<dbReference type="Pfam" id="PF00850">
    <property type="entry name" value="Hist_deacetyl"/>
    <property type="match status" value="2"/>
</dbReference>
<dbReference type="InterPro" id="IPR037138">
    <property type="entry name" value="His_deacetylse_dom_sf"/>
</dbReference>
<evidence type="ECO:0000256" key="2">
    <source>
        <dbReference type="ARBA" id="ARBA00007738"/>
    </source>
</evidence>
<comment type="subcellular location">
    <subcellularLocation>
        <location evidence="1">Nucleus</location>
    </subcellularLocation>
</comment>
<evidence type="ECO:0000256" key="4">
    <source>
        <dbReference type="ARBA" id="ARBA00022491"/>
    </source>
</evidence>
<evidence type="ECO:0000256" key="8">
    <source>
        <dbReference type="ARBA" id="ARBA00023163"/>
    </source>
</evidence>
<dbReference type="GO" id="GO:0000118">
    <property type="term" value="C:histone deacetylase complex"/>
    <property type="evidence" value="ECO:0007669"/>
    <property type="project" value="TreeGrafter"/>
</dbReference>
<dbReference type="InterPro" id="IPR023696">
    <property type="entry name" value="Ureohydrolase_dom_sf"/>
</dbReference>
<feature type="region of interest" description="Disordered" evidence="10">
    <location>
        <begin position="201"/>
        <end position="231"/>
    </location>
</feature>
<feature type="region of interest" description="Disordered" evidence="10">
    <location>
        <begin position="381"/>
        <end position="410"/>
    </location>
</feature>
<feature type="region of interest" description="Disordered" evidence="10">
    <location>
        <begin position="651"/>
        <end position="676"/>
    </location>
</feature>
<comment type="similarity">
    <text evidence="2">Belongs to the histone deacetylase family. HD type 2 subfamily.</text>
</comment>
<feature type="compositionally biased region" description="Polar residues" evidence="10">
    <location>
        <begin position="888"/>
        <end position="900"/>
    </location>
</feature>
<evidence type="ECO:0000259" key="11">
    <source>
        <dbReference type="Pfam" id="PF00850"/>
    </source>
</evidence>
<keyword evidence="4" id="KW-0678">Repressor</keyword>
<dbReference type="GO" id="GO:0040029">
    <property type="term" value="P:epigenetic regulation of gene expression"/>
    <property type="evidence" value="ECO:0007669"/>
    <property type="project" value="TreeGrafter"/>
</dbReference>
<evidence type="ECO:0000256" key="1">
    <source>
        <dbReference type="ARBA" id="ARBA00004123"/>
    </source>
</evidence>
<dbReference type="InterPro" id="IPR023801">
    <property type="entry name" value="His_deacetylse_dom"/>
</dbReference>
<name>A0A5K3EWF7_MESCO</name>
<dbReference type="WBParaSite" id="MCU_003531-RA">
    <property type="protein sequence ID" value="MCU_003531-RA"/>
    <property type="gene ID" value="MCU_003531"/>
</dbReference>
<keyword evidence="5" id="KW-0378">Hydrolase</keyword>
<feature type="region of interest" description="Disordered" evidence="10">
    <location>
        <begin position="859"/>
        <end position="908"/>
    </location>
</feature>
<evidence type="ECO:0000256" key="10">
    <source>
        <dbReference type="SAM" id="MobiDB-lite"/>
    </source>
</evidence>
<dbReference type="AlphaFoldDB" id="A0A5K3EWF7"/>
<feature type="compositionally biased region" description="Low complexity" evidence="10">
    <location>
        <begin position="398"/>
        <end position="410"/>
    </location>
</feature>
<keyword evidence="8" id="KW-0804">Transcription</keyword>
<feature type="compositionally biased region" description="Low complexity" evidence="10">
    <location>
        <begin position="662"/>
        <end position="676"/>
    </location>
</feature>
<accession>A0A5K3EWF7</accession>
<dbReference type="PRINTS" id="PR01270">
    <property type="entry name" value="HDASUPER"/>
</dbReference>
<evidence type="ECO:0000313" key="12">
    <source>
        <dbReference type="WBParaSite" id="MCU_003531-RA"/>
    </source>
</evidence>
<evidence type="ECO:0000256" key="9">
    <source>
        <dbReference type="ARBA" id="ARBA00023242"/>
    </source>
</evidence>
<keyword evidence="9" id="KW-0539">Nucleus</keyword>
<feature type="compositionally biased region" description="Pro residues" evidence="10">
    <location>
        <begin position="388"/>
        <end position="397"/>
    </location>
</feature>
<evidence type="ECO:0000256" key="5">
    <source>
        <dbReference type="ARBA" id="ARBA00022801"/>
    </source>
</evidence>
<feature type="region of interest" description="Disordered" evidence="10">
    <location>
        <begin position="112"/>
        <end position="158"/>
    </location>
</feature>
<feature type="compositionally biased region" description="Low complexity" evidence="10">
    <location>
        <begin position="859"/>
        <end position="873"/>
    </location>
</feature>
<dbReference type="EC" id="3.5.1.98" evidence="3"/>
<feature type="domain" description="Histone deacetylase" evidence="11">
    <location>
        <begin position="925"/>
        <end position="1014"/>
    </location>
</feature>
<evidence type="ECO:0000256" key="6">
    <source>
        <dbReference type="ARBA" id="ARBA00022853"/>
    </source>
</evidence>
<keyword evidence="6" id="KW-0156">Chromatin regulator</keyword>